<evidence type="ECO:0000256" key="2">
    <source>
        <dbReference type="ARBA" id="ARBA00006355"/>
    </source>
</evidence>
<keyword evidence="8" id="KW-1133">Transmembrane helix</keyword>
<feature type="compositionally biased region" description="Low complexity" evidence="12">
    <location>
        <begin position="404"/>
        <end position="425"/>
    </location>
</feature>
<protein>
    <recommendedName>
        <fullName evidence="3">Mitochondrial import inner membrane translocase subunit TIM54</fullName>
    </recommendedName>
</protein>
<evidence type="ECO:0000256" key="1">
    <source>
        <dbReference type="ARBA" id="ARBA00004434"/>
    </source>
</evidence>
<dbReference type="Pfam" id="PF11711">
    <property type="entry name" value="Tim54"/>
    <property type="match status" value="1"/>
</dbReference>
<feature type="region of interest" description="Disordered" evidence="12">
    <location>
        <begin position="1"/>
        <end position="41"/>
    </location>
</feature>
<dbReference type="GO" id="GO:0005743">
    <property type="term" value="C:mitochondrial inner membrane"/>
    <property type="evidence" value="ECO:0007669"/>
    <property type="project" value="UniProtKB-SubCell"/>
</dbReference>
<evidence type="ECO:0000256" key="7">
    <source>
        <dbReference type="ARBA" id="ARBA00022927"/>
    </source>
</evidence>
<feature type="region of interest" description="Disordered" evidence="12">
    <location>
        <begin position="242"/>
        <end position="336"/>
    </location>
</feature>
<keyword evidence="5" id="KW-0812">Transmembrane</keyword>
<feature type="compositionally biased region" description="Basic and acidic residues" evidence="12">
    <location>
        <begin position="489"/>
        <end position="507"/>
    </location>
</feature>
<dbReference type="PANTHER" id="PTHR12358:SF101">
    <property type="entry name" value="MITOCHONDRIAL IMPORT INNER MEMBRANE TRANSLOCASE SUBUNIT TIM54"/>
    <property type="match status" value="1"/>
</dbReference>
<evidence type="ECO:0000256" key="5">
    <source>
        <dbReference type="ARBA" id="ARBA00022692"/>
    </source>
</evidence>
<organism evidence="13 14">
    <name type="scientific">Venturia inaequalis</name>
    <name type="common">Apple scab fungus</name>
    <dbReference type="NCBI Taxonomy" id="5025"/>
    <lineage>
        <taxon>Eukaryota</taxon>
        <taxon>Fungi</taxon>
        <taxon>Dikarya</taxon>
        <taxon>Ascomycota</taxon>
        <taxon>Pezizomycotina</taxon>
        <taxon>Dothideomycetes</taxon>
        <taxon>Pleosporomycetidae</taxon>
        <taxon>Venturiales</taxon>
        <taxon>Venturiaceae</taxon>
        <taxon>Venturia</taxon>
    </lineage>
</organism>
<feature type="region of interest" description="Disordered" evidence="12">
    <location>
        <begin position="482"/>
        <end position="507"/>
    </location>
</feature>
<evidence type="ECO:0000256" key="9">
    <source>
        <dbReference type="ARBA" id="ARBA00023010"/>
    </source>
</evidence>
<evidence type="ECO:0000256" key="6">
    <source>
        <dbReference type="ARBA" id="ARBA00022792"/>
    </source>
</evidence>
<comment type="similarity">
    <text evidence="2">Belongs to the TIM54 family.</text>
</comment>
<feature type="compositionally biased region" description="Basic and acidic residues" evidence="12">
    <location>
        <begin position="242"/>
        <end position="253"/>
    </location>
</feature>
<dbReference type="Proteomes" id="UP000447873">
    <property type="component" value="Unassembled WGS sequence"/>
</dbReference>
<dbReference type="PANTHER" id="PTHR12358">
    <property type="entry name" value="SPHINGOSINE KINASE"/>
    <property type="match status" value="1"/>
</dbReference>
<evidence type="ECO:0000256" key="4">
    <source>
        <dbReference type="ARBA" id="ARBA00022448"/>
    </source>
</evidence>
<evidence type="ECO:0000313" key="14">
    <source>
        <dbReference type="Proteomes" id="UP000447873"/>
    </source>
</evidence>
<keyword evidence="11" id="KW-0472">Membrane</keyword>
<comment type="caution">
    <text evidence="13">The sequence shown here is derived from an EMBL/GenBank/DDBJ whole genome shotgun (WGS) entry which is preliminary data.</text>
</comment>
<keyword evidence="4" id="KW-0813">Transport</keyword>
<dbReference type="EMBL" id="WNWS01000193">
    <property type="protein sequence ID" value="KAE9975494.1"/>
    <property type="molecule type" value="Genomic_DNA"/>
</dbReference>
<dbReference type="GO" id="GO:0015031">
    <property type="term" value="P:protein transport"/>
    <property type="evidence" value="ECO:0007669"/>
    <property type="project" value="UniProtKB-KW"/>
</dbReference>
<feature type="compositionally biased region" description="Polar residues" evidence="12">
    <location>
        <begin position="266"/>
        <end position="275"/>
    </location>
</feature>
<feature type="compositionally biased region" description="Basic and acidic residues" evidence="12">
    <location>
        <begin position="305"/>
        <end position="319"/>
    </location>
</feature>
<comment type="subcellular location">
    <subcellularLocation>
        <location evidence="1">Mitochondrion inner membrane</location>
        <topology evidence="1">Single-pass membrane protein</topology>
    </subcellularLocation>
</comment>
<keyword evidence="6" id="KW-0999">Mitochondrion inner membrane</keyword>
<evidence type="ECO:0000256" key="10">
    <source>
        <dbReference type="ARBA" id="ARBA00023128"/>
    </source>
</evidence>
<evidence type="ECO:0000256" key="3">
    <source>
        <dbReference type="ARBA" id="ARBA00020796"/>
    </source>
</evidence>
<dbReference type="InterPro" id="IPR050187">
    <property type="entry name" value="Lipid_Phosphate_FormReg"/>
</dbReference>
<evidence type="ECO:0000256" key="8">
    <source>
        <dbReference type="ARBA" id="ARBA00022989"/>
    </source>
</evidence>
<keyword evidence="7" id="KW-0653">Protein transport</keyword>
<accession>A0A8H3URZ7</accession>
<gene>
    <name evidence="13" type="ORF">EG328_003153</name>
</gene>
<evidence type="ECO:0000256" key="12">
    <source>
        <dbReference type="SAM" id="MobiDB-lite"/>
    </source>
</evidence>
<sequence>MVDNKDGSAMPKEPTPGASTSNGPPAAPEAPKKAPKPQNPVFKMMGLPNFSRKLPSRNWMIFWTVVGTWSGAIYYDRVETKKIRQKWCDAVKHLADEPLPSMVQQRKLTIYLSSPPADGLLTAREHFHEYVKPVLLSAGLDWDAVEGRREGDVRAGIAERIRKFRKLRGERSGEPIDEEDLEVLISGIREKMGVREWDGPAGDIVIGRNTWKEYVRGLHEGWLGPIDTPKIGEEAEQVIRDEPEHRQPVEKPHGMGSIPNHVEEQTIPNSSSKDSTAAPLVVHEAGGSSLSDDASPTAETALTVEAEKTEEEKAEEERKKKTRKQPPPFISTKDYSSASVAPSLPVELAPSTTIPLPHILGFLNTPIRMYRFLSRRYVADDIGRQVASACFAAYRPYEHYEAGSSASSPFTSDSASPSTDFASDDGATATPRKEVWEQEALLGNEEGEWHKSIRKNRDLEKESVWLDPMVLDARIAGRMRRFQLDPAEEERVKDVKDDRKSDQESSS</sequence>
<keyword evidence="9" id="KW-0811">Translocation</keyword>
<evidence type="ECO:0000256" key="11">
    <source>
        <dbReference type="ARBA" id="ARBA00023136"/>
    </source>
</evidence>
<reference evidence="13 14" key="1">
    <citation type="submission" date="2018-12" db="EMBL/GenBank/DDBJ databases">
        <title>Venturia inaequalis Genome Resource.</title>
        <authorList>
            <person name="Lichtner F.J."/>
        </authorList>
    </citation>
    <scope>NUCLEOTIDE SEQUENCE [LARGE SCALE GENOMIC DNA]</scope>
    <source>
        <strain evidence="13 14">120213</strain>
    </source>
</reference>
<keyword evidence="10" id="KW-0496">Mitochondrion</keyword>
<name>A0A8H3URZ7_VENIN</name>
<proteinExistence type="inferred from homology"/>
<evidence type="ECO:0000313" key="13">
    <source>
        <dbReference type="EMBL" id="KAE9975494.1"/>
    </source>
</evidence>
<feature type="region of interest" description="Disordered" evidence="12">
    <location>
        <begin position="402"/>
        <end position="430"/>
    </location>
</feature>
<dbReference type="InterPro" id="IPR021056">
    <property type="entry name" value="Mt_import_IM_translocase_Tim54"/>
</dbReference>
<dbReference type="OrthoDB" id="5598305at2759"/>
<dbReference type="AlphaFoldDB" id="A0A8H3URZ7"/>